<dbReference type="Proteomes" id="UP000187735">
    <property type="component" value="Chromosome"/>
</dbReference>
<name>A0A1P8WRF3_9PLAN</name>
<proteinExistence type="predicted"/>
<dbReference type="AlphaFoldDB" id="A0A1P8WRF3"/>
<sequence>MVVGKTDKQRAWQLIGEALEVHRRANDAFTSWTNYGGGGPFAAALACQAKQVDYPDMESVIWHVRLACRVKGRVTSAQDRLKSAISTARILAIADQFAARELLLLVNEQQDQIPKSAGGLSLYDQWLQAWLLVDFGRGTALLKQDLAEIAATGKKNALRYGHGDVIRLLTSTPDEHYDLITGYGTGL</sequence>
<keyword evidence="2" id="KW-1185">Reference proteome</keyword>
<organism evidence="1 2">
    <name type="scientific">Fuerstiella marisgermanici</name>
    <dbReference type="NCBI Taxonomy" id="1891926"/>
    <lineage>
        <taxon>Bacteria</taxon>
        <taxon>Pseudomonadati</taxon>
        <taxon>Planctomycetota</taxon>
        <taxon>Planctomycetia</taxon>
        <taxon>Planctomycetales</taxon>
        <taxon>Planctomycetaceae</taxon>
        <taxon>Fuerstiella</taxon>
    </lineage>
</organism>
<dbReference type="EMBL" id="CP017641">
    <property type="protein sequence ID" value="APZ96608.1"/>
    <property type="molecule type" value="Genomic_DNA"/>
</dbReference>
<protein>
    <submittedName>
        <fullName evidence="1">Uncharacterized protein</fullName>
    </submittedName>
</protein>
<accession>A0A1P8WRF3</accession>
<dbReference type="KEGG" id="fmr:Fuma_06280"/>
<evidence type="ECO:0000313" key="2">
    <source>
        <dbReference type="Proteomes" id="UP000187735"/>
    </source>
</evidence>
<gene>
    <name evidence="1" type="ORF">Fuma_06280</name>
</gene>
<evidence type="ECO:0000313" key="1">
    <source>
        <dbReference type="EMBL" id="APZ96608.1"/>
    </source>
</evidence>
<reference evidence="1 2" key="1">
    <citation type="journal article" date="2016" name="Front. Microbiol.">
        <title>Fuerstia marisgermanicae gen. nov., sp. nov., an Unusual Member of the Phylum Planctomycetes from the German Wadden Sea.</title>
        <authorList>
            <person name="Kohn T."/>
            <person name="Heuer A."/>
            <person name="Jogler M."/>
            <person name="Vollmers J."/>
            <person name="Boedeker C."/>
            <person name="Bunk B."/>
            <person name="Rast P."/>
            <person name="Borchert D."/>
            <person name="Glockner I."/>
            <person name="Freese H.M."/>
            <person name="Klenk H.P."/>
            <person name="Overmann J."/>
            <person name="Kaster A.K."/>
            <person name="Rohde M."/>
            <person name="Wiegand S."/>
            <person name="Jogler C."/>
        </authorList>
    </citation>
    <scope>NUCLEOTIDE SEQUENCE [LARGE SCALE GENOMIC DNA]</scope>
    <source>
        <strain evidence="1 2">NH11</strain>
    </source>
</reference>